<feature type="binding site" evidence="1">
    <location>
        <position position="179"/>
    </location>
    <ligand>
        <name>substrate</name>
    </ligand>
</feature>
<dbReference type="SUPFAM" id="SSF101790">
    <property type="entry name" value="Aminomethyltransferase beta-barrel domain"/>
    <property type="match status" value="1"/>
</dbReference>
<dbReference type="Proteomes" id="UP000015559">
    <property type="component" value="Chromosome"/>
</dbReference>
<dbReference type="HOGENOM" id="CLU_007884_6_2_4"/>
<evidence type="ECO:0000256" key="1">
    <source>
        <dbReference type="PIRSR" id="PIRSR006487-1"/>
    </source>
</evidence>
<proteinExistence type="predicted"/>
<dbReference type="NCBIfam" id="TIGR03317">
    <property type="entry name" value="ygfZ_signature"/>
    <property type="match status" value="1"/>
</dbReference>
<dbReference type="STRING" id="1163617.SCD_n01387"/>
<dbReference type="PANTHER" id="PTHR22602">
    <property type="entry name" value="TRANSFERASE CAF17, MITOCHONDRIAL-RELATED"/>
    <property type="match status" value="1"/>
</dbReference>
<reference evidence="3 4" key="1">
    <citation type="journal article" date="2012" name="Appl. Environ. Microbiol.">
        <title>Draft genome sequence of a psychrotolerant sulfur-oxidizing bacterium, Sulfuricella denitrificans skB26, and proteomic insights into cold adaptation.</title>
        <authorList>
            <person name="Watanabe T."/>
            <person name="Kojima H."/>
            <person name="Fukui M."/>
        </authorList>
    </citation>
    <scope>NUCLEOTIDE SEQUENCE [LARGE SCALE GENOMIC DNA]</scope>
    <source>
        <strain evidence="4">skB26</strain>
    </source>
</reference>
<keyword evidence="3" id="KW-0808">Transferase</keyword>
<dbReference type="InterPro" id="IPR006222">
    <property type="entry name" value="GCVT_N"/>
</dbReference>
<keyword evidence="4" id="KW-1185">Reference proteome</keyword>
<dbReference type="KEGG" id="sdr:SCD_n01387"/>
<dbReference type="AlphaFoldDB" id="S6AC26"/>
<dbReference type="InterPro" id="IPR045179">
    <property type="entry name" value="YgfZ/GcvT"/>
</dbReference>
<dbReference type="Pfam" id="PF01571">
    <property type="entry name" value="GCV_T"/>
    <property type="match status" value="1"/>
</dbReference>
<organism evidence="3 4">
    <name type="scientific">Sulfuricella denitrificans (strain DSM 22764 / NBRC 105220 / skB26)</name>
    <dbReference type="NCBI Taxonomy" id="1163617"/>
    <lineage>
        <taxon>Bacteria</taxon>
        <taxon>Pseudomonadati</taxon>
        <taxon>Pseudomonadota</taxon>
        <taxon>Betaproteobacteria</taxon>
        <taxon>Nitrosomonadales</taxon>
        <taxon>Sulfuricellaceae</taxon>
        <taxon>Sulfuricella</taxon>
    </lineage>
</organism>
<protein>
    <submittedName>
        <fullName evidence="3">Glycine cleavage T protein (Aminomethyl transferase)</fullName>
    </submittedName>
</protein>
<dbReference type="PANTHER" id="PTHR22602:SF0">
    <property type="entry name" value="TRANSFERASE CAF17, MITOCHONDRIAL-RELATED"/>
    <property type="match status" value="1"/>
</dbReference>
<dbReference type="InterPro" id="IPR029043">
    <property type="entry name" value="GcvT/YgfZ_C"/>
</dbReference>
<dbReference type="SUPFAM" id="SSF103025">
    <property type="entry name" value="Folate-binding domain"/>
    <property type="match status" value="1"/>
</dbReference>
<feature type="domain" description="GCVT N-terminal" evidence="2">
    <location>
        <begin position="28"/>
        <end position="234"/>
    </location>
</feature>
<dbReference type="Gene3D" id="2.40.30.160">
    <property type="match status" value="1"/>
</dbReference>
<dbReference type="GO" id="GO:0016740">
    <property type="term" value="F:transferase activity"/>
    <property type="evidence" value="ECO:0007669"/>
    <property type="project" value="UniProtKB-KW"/>
</dbReference>
<dbReference type="Gene3D" id="3.30.70.1400">
    <property type="entry name" value="Aminomethyltransferase beta-barrel domains"/>
    <property type="match status" value="1"/>
</dbReference>
<dbReference type="eggNOG" id="COG0354">
    <property type="taxonomic scope" value="Bacteria"/>
</dbReference>
<dbReference type="InterPro" id="IPR017703">
    <property type="entry name" value="YgfZ/GCV_T_CS"/>
</dbReference>
<evidence type="ECO:0000313" key="4">
    <source>
        <dbReference type="Proteomes" id="UP000015559"/>
    </source>
</evidence>
<sequence>MNHTWKDHLVKAGATLADDHAIHFGNPEKELLAAQSGTILTDLSHRGVIGFNGEDSQTFLQGQTTNDVRMATDRAQYNSLCTPKGRMLASFLLWRDADGYFLQLPATLQAGIQKRLTMYVLRAKVKVRDASDESVRLGVAGMGAEALLQAAIGALPSDVLGVVRHDRGTIIRLGATRFEIAVTPEQGPALWEELSAQATPVGSACWEWLEIHAGIPVILPQTQEQFTPQMANFEAIGGVSFNKGCYTGQEIVARTQYLGKVKRRLYLAHLDSDNVPQPGDELFGAESTTGMVVNAQPAPDGGYDLLAVIPTSSVDAGAIHFKLPEGPALHFLPLPYPV</sequence>
<name>S6AC26_SULDS</name>
<evidence type="ECO:0000313" key="3">
    <source>
        <dbReference type="EMBL" id="BAN35213.1"/>
    </source>
</evidence>
<dbReference type="RefSeq" id="WP_009205833.1">
    <property type="nucleotide sequence ID" value="NC_022357.1"/>
</dbReference>
<dbReference type="GO" id="GO:0016226">
    <property type="term" value="P:iron-sulfur cluster assembly"/>
    <property type="evidence" value="ECO:0007669"/>
    <property type="project" value="TreeGrafter"/>
</dbReference>
<dbReference type="OrthoDB" id="9796287at2"/>
<dbReference type="Gene3D" id="3.30.70.1630">
    <property type="match status" value="1"/>
</dbReference>
<gene>
    <name evidence="3" type="ORF">SCD_n01387</name>
</gene>
<dbReference type="EMBL" id="AP013066">
    <property type="protein sequence ID" value="BAN35213.1"/>
    <property type="molecule type" value="Genomic_DNA"/>
</dbReference>
<accession>S6AC26</accession>
<evidence type="ECO:0000259" key="2">
    <source>
        <dbReference type="Pfam" id="PF01571"/>
    </source>
</evidence>
<dbReference type="PIRSF" id="PIRSF006487">
    <property type="entry name" value="GcvT"/>
    <property type="match status" value="1"/>
</dbReference>